<protein>
    <submittedName>
        <fullName evidence="2">Uncharacterized protein</fullName>
    </submittedName>
</protein>
<comment type="caution">
    <text evidence="2">The sequence shown here is derived from an EMBL/GenBank/DDBJ whole genome shotgun (WGS) entry which is preliminary data.</text>
</comment>
<evidence type="ECO:0000313" key="2">
    <source>
        <dbReference type="EMBL" id="RRT45682.1"/>
    </source>
</evidence>
<feature type="non-terminal residue" evidence="2">
    <location>
        <position position="59"/>
    </location>
</feature>
<proteinExistence type="predicted"/>
<evidence type="ECO:0000256" key="1">
    <source>
        <dbReference type="SAM" id="MobiDB-lite"/>
    </source>
</evidence>
<organism evidence="2 3">
    <name type="scientific">Ensete ventricosum</name>
    <name type="common">Abyssinian banana</name>
    <name type="synonym">Musa ensete</name>
    <dbReference type="NCBI Taxonomy" id="4639"/>
    <lineage>
        <taxon>Eukaryota</taxon>
        <taxon>Viridiplantae</taxon>
        <taxon>Streptophyta</taxon>
        <taxon>Embryophyta</taxon>
        <taxon>Tracheophyta</taxon>
        <taxon>Spermatophyta</taxon>
        <taxon>Magnoliopsida</taxon>
        <taxon>Liliopsida</taxon>
        <taxon>Zingiberales</taxon>
        <taxon>Musaceae</taxon>
        <taxon>Ensete</taxon>
    </lineage>
</organism>
<gene>
    <name evidence="2" type="ORF">B296_00043778</name>
</gene>
<feature type="region of interest" description="Disordered" evidence="1">
    <location>
        <begin position="1"/>
        <end position="59"/>
    </location>
</feature>
<sequence>MLGWSQVRVSGQGSDDAMGAHREPTGSLPKVIRKLAGSTSGVRRKMTERLVGSSSEDTG</sequence>
<name>A0A426Y1S6_ENSVE</name>
<accession>A0A426Y1S6</accession>
<reference evidence="2 3" key="1">
    <citation type="journal article" date="2014" name="Agronomy (Basel)">
        <title>A Draft Genome Sequence for Ensete ventricosum, the Drought-Tolerant Tree Against Hunger.</title>
        <authorList>
            <person name="Harrison J."/>
            <person name="Moore K.A."/>
            <person name="Paszkiewicz K."/>
            <person name="Jones T."/>
            <person name="Grant M."/>
            <person name="Ambacheew D."/>
            <person name="Muzemil S."/>
            <person name="Studholme D.J."/>
        </authorList>
    </citation>
    <scope>NUCLEOTIDE SEQUENCE [LARGE SCALE GENOMIC DNA]</scope>
</reference>
<evidence type="ECO:0000313" key="3">
    <source>
        <dbReference type="Proteomes" id="UP000287651"/>
    </source>
</evidence>
<dbReference type="Proteomes" id="UP000287651">
    <property type="component" value="Unassembled WGS sequence"/>
</dbReference>
<dbReference type="EMBL" id="AMZH03015673">
    <property type="protein sequence ID" value="RRT45682.1"/>
    <property type="molecule type" value="Genomic_DNA"/>
</dbReference>
<dbReference type="AlphaFoldDB" id="A0A426Y1S6"/>